<dbReference type="AlphaFoldDB" id="A0A829HWR8"/>
<dbReference type="RefSeq" id="WP_016893924.1">
    <property type="nucleotide sequence ID" value="NZ_ATFQ01000015.1"/>
</dbReference>
<dbReference type="EMBL" id="ATFQ01000015">
    <property type="protein sequence ID" value="EPQ24417.1"/>
    <property type="molecule type" value="Genomic_DNA"/>
</dbReference>
<dbReference type="InterPro" id="IPR023606">
    <property type="entry name" value="CoA-Trfase_III_dom_1_sf"/>
</dbReference>
<dbReference type="SUPFAM" id="SSF89796">
    <property type="entry name" value="CoA-transferase family III (CaiB/BaiF)"/>
    <property type="match status" value="1"/>
</dbReference>
<proteinExistence type="predicted"/>
<reference evidence="1 2" key="1">
    <citation type="journal article" date="2013" name="Genome Announc.">
        <title>Genome Sequence of an Epidemic Isolate of Mycobacterium abscessus subsp. bolletii from Rio de Janeiro, Brazil.</title>
        <authorList>
            <person name="Davidson R.M."/>
            <person name="Reynolds P.R."/>
            <person name="Farias-Hesson E."/>
            <person name="Duarte R.S."/>
            <person name="Jackson M."/>
            <person name="Strong M."/>
        </authorList>
    </citation>
    <scope>NUCLEOTIDE SEQUENCE [LARGE SCALE GENOMIC DNA]</scope>
    <source>
        <strain evidence="1 2">CRM-0020</strain>
    </source>
</reference>
<name>A0A829HWR8_9MYCO</name>
<protein>
    <submittedName>
        <fullName evidence="1">Uncharacterized protein</fullName>
    </submittedName>
</protein>
<accession>A0A829HWR8</accession>
<sequence length="70" mass="7492">MTAIVPHPFTNEFQTIRLYRLDEEVFDVLPLTGVNVVSLAINLPGPAACARLAEFGAIAAEADIPLNGVK</sequence>
<gene>
    <name evidence="1" type="ORF">J108_08315</name>
</gene>
<organism evidence="1 2">
    <name type="scientific">Mycobacteroides abscessus subsp. bolletii CRM-0020</name>
    <dbReference type="NCBI Taxonomy" id="1306401"/>
    <lineage>
        <taxon>Bacteria</taxon>
        <taxon>Bacillati</taxon>
        <taxon>Actinomycetota</taxon>
        <taxon>Actinomycetes</taxon>
        <taxon>Mycobacteriales</taxon>
        <taxon>Mycobacteriaceae</taxon>
        <taxon>Mycobacteroides</taxon>
        <taxon>Mycobacteroides abscessus</taxon>
    </lineage>
</organism>
<evidence type="ECO:0000313" key="1">
    <source>
        <dbReference type="EMBL" id="EPQ24417.1"/>
    </source>
</evidence>
<dbReference type="Proteomes" id="UP000014969">
    <property type="component" value="Unassembled WGS sequence"/>
</dbReference>
<comment type="caution">
    <text evidence="1">The sequence shown here is derived from an EMBL/GenBank/DDBJ whole genome shotgun (WGS) entry which is preliminary data.</text>
</comment>
<evidence type="ECO:0000313" key="2">
    <source>
        <dbReference type="Proteomes" id="UP000014969"/>
    </source>
</evidence>